<evidence type="ECO:0000256" key="7">
    <source>
        <dbReference type="SAM" id="SignalP"/>
    </source>
</evidence>
<dbReference type="InterPro" id="IPR023827">
    <property type="entry name" value="Peptidase_S8_Asp-AS"/>
</dbReference>
<dbReference type="InterPro" id="IPR050131">
    <property type="entry name" value="Peptidase_S8_subtilisin-like"/>
</dbReference>
<proteinExistence type="inferred from homology"/>
<sequence length="763" mass="83693">MRILNIWSLAVAAGAATAFKHGRTKPRDDPTKPRPELTHNSITSKFILEVKEGWSIPTLARQLAPEPGINDTFYKSFDCSDIFNGLVINTKTDNADTLSAHEGVANVWPMKTVPLSSPLDHVKTGPEFRAQNYSIHRWTGVDVLHTQGIRGKGATVAIIDTGVDYTHEALGGCFGPGCKIVGGYDVVGTDWDPHDEHTHPKRPDADPMDLHGHGTHVAGIVAADNEWLIGVAPDAKLLVYKVFPDVPENTDEDILIQAFCDAYSAGADIITASIGRPNGFVDNPWALVASRLVNKGIVVTISAGNEGTTGPFFASSGSSGHGVLAVAAINVTGNPDVKMSDPKAQPVPAIFTTWGPTNDLSIKPDIGAPGYNVVSTLPGNKFGPMSGTSMAAPYVAGIAALYISKHGGRELHGPGFAKRLADRIVSSGRSVTWDTGKVRPDYIAPPFQVGTGLVDALKVLRYDTHLSFEPFALQDSQLFKPQWHADITNLGNKTVTYFFDIEPQAGVQLLDPHYGIKRLYELEPINITPKVTLPKTPLVLKPGETGRAEFSFNQPLGIDDDYLPLYGGKIWVRGSNGEDLSIPYGGAAYDTEKAFDTMFFGEPSVGQSINWTWTFNVDYDSNDYMELSASLNYPCFHLRWDIFGPYWSEEYWSYPPVVGNNNYVGSVAIMRDSDSYFYYDPERMDKDDTIAFPMMRIPRGYVKFWWFGILANGTRIAPGNYTMRFAALRPYGNPNIADHWDVMRMPVRNIQVLPFNSTKSTGS</sequence>
<dbReference type="PROSITE" id="PS00136">
    <property type="entry name" value="SUBTILASE_ASP"/>
    <property type="match status" value="1"/>
</dbReference>
<dbReference type="SUPFAM" id="SSF52743">
    <property type="entry name" value="Subtilisin-like"/>
    <property type="match status" value="1"/>
</dbReference>
<accession>A0ABR0SVC3</accession>
<dbReference type="CDD" id="cd07489">
    <property type="entry name" value="Peptidases_S8_5"/>
    <property type="match status" value="1"/>
</dbReference>
<dbReference type="InterPro" id="IPR000209">
    <property type="entry name" value="Peptidase_S8/S53_dom"/>
</dbReference>
<evidence type="ECO:0000313" key="10">
    <source>
        <dbReference type="Proteomes" id="UP001338125"/>
    </source>
</evidence>
<organism evidence="9 10">
    <name type="scientific">Cladobotryum mycophilum</name>
    <dbReference type="NCBI Taxonomy" id="491253"/>
    <lineage>
        <taxon>Eukaryota</taxon>
        <taxon>Fungi</taxon>
        <taxon>Dikarya</taxon>
        <taxon>Ascomycota</taxon>
        <taxon>Pezizomycotina</taxon>
        <taxon>Sordariomycetes</taxon>
        <taxon>Hypocreomycetidae</taxon>
        <taxon>Hypocreales</taxon>
        <taxon>Hypocreaceae</taxon>
        <taxon>Cladobotryum</taxon>
    </lineage>
</organism>
<keyword evidence="3 5" id="KW-0378">Hydrolase</keyword>
<keyword evidence="2 5" id="KW-0645">Protease</keyword>
<dbReference type="PROSITE" id="PS00138">
    <property type="entry name" value="SUBTILASE_SER"/>
    <property type="match status" value="1"/>
</dbReference>
<dbReference type="InterPro" id="IPR023828">
    <property type="entry name" value="Peptidase_S8_Ser-AS"/>
</dbReference>
<keyword evidence="7" id="KW-0732">Signal</keyword>
<feature type="signal peptide" evidence="7">
    <location>
        <begin position="1"/>
        <end position="18"/>
    </location>
</feature>
<feature type="domain" description="Peptidase S8/S53" evidence="8">
    <location>
        <begin position="151"/>
        <end position="406"/>
    </location>
</feature>
<dbReference type="InterPro" id="IPR022398">
    <property type="entry name" value="Peptidase_S8_His-AS"/>
</dbReference>
<dbReference type="PRINTS" id="PR00723">
    <property type="entry name" value="SUBTILISIN"/>
</dbReference>
<dbReference type="PROSITE" id="PS51892">
    <property type="entry name" value="SUBTILASE"/>
    <property type="match status" value="1"/>
</dbReference>
<reference evidence="9 10" key="1">
    <citation type="submission" date="2024-01" db="EMBL/GenBank/DDBJ databases">
        <title>Complete genome of Cladobotryum mycophilum ATHUM6906.</title>
        <authorList>
            <person name="Christinaki A.C."/>
            <person name="Myridakis A.I."/>
            <person name="Kouvelis V.N."/>
        </authorList>
    </citation>
    <scope>NUCLEOTIDE SEQUENCE [LARGE SCALE GENOMIC DNA]</scope>
    <source>
        <strain evidence="9 10">ATHUM6906</strain>
    </source>
</reference>
<feature type="active site" description="Charge relay system" evidence="5">
    <location>
        <position position="389"/>
    </location>
</feature>
<evidence type="ECO:0000256" key="4">
    <source>
        <dbReference type="ARBA" id="ARBA00022825"/>
    </source>
</evidence>
<evidence type="ECO:0000256" key="5">
    <source>
        <dbReference type="PROSITE-ProRule" id="PRU01240"/>
    </source>
</evidence>
<keyword evidence="4 5" id="KW-0720">Serine protease</keyword>
<keyword evidence="10" id="KW-1185">Reference proteome</keyword>
<evidence type="ECO:0000259" key="8">
    <source>
        <dbReference type="Pfam" id="PF00082"/>
    </source>
</evidence>
<feature type="active site" description="Charge relay system" evidence="5">
    <location>
        <position position="213"/>
    </location>
</feature>
<dbReference type="PANTHER" id="PTHR43806:SF66">
    <property type="entry name" value="SERIN ENDOPEPTIDASE"/>
    <property type="match status" value="1"/>
</dbReference>
<dbReference type="PROSITE" id="PS00137">
    <property type="entry name" value="SUBTILASE_HIS"/>
    <property type="match status" value="1"/>
</dbReference>
<evidence type="ECO:0000256" key="2">
    <source>
        <dbReference type="ARBA" id="ARBA00022670"/>
    </source>
</evidence>
<evidence type="ECO:0000256" key="6">
    <source>
        <dbReference type="RuleBase" id="RU003355"/>
    </source>
</evidence>
<dbReference type="InterPro" id="IPR036852">
    <property type="entry name" value="Peptidase_S8/S53_dom_sf"/>
</dbReference>
<evidence type="ECO:0000313" key="9">
    <source>
        <dbReference type="EMBL" id="KAK5995716.1"/>
    </source>
</evidence>
<dbReference type="PANTHER" id="PTHR43806">
    <property type="entry name" value="PEPTIDASE S8"/>
    <property type="match status" value="1"/>
</dbReference>
<dbReference type="InterPro" id="IPR034187">
    <property type="entry name" value="Peptidases_S8_5"/>
</dbReference>
<comment type="caution">
    <text evidence="9">The sequence shown here is derived from an EMBL/GenBank/DDBJ whole genome shotgun (WGS) entry which is preliminary data.</text>
</comment>
<comment type="similarity">
    <text evidence="1 5 6">Belongs to the peptidase S8 family.</text>
</comment>
<evidence type="ECO:0000256" key="3">
    <source>
        <dbReference type="ARBA" id="ARBA00022801"/>
    </source>
</evidence>
<feature type="active site" description="Charge relay system" evidence="5">
    <location>
        <position position="160"/>
    </location>
</feature>
<dbReference type="InterPro" id="IPR015500">
    <property type="entry name" value="Peptidase_S8_subtilisin-rel"/>
</dbReference>
<dbReference type="Proteomes" id="UP001338125">
    <property type="component" value="Unassembled WGS sequence"/>
</dbReference>
<gene>
    <name evidence="9" type="ORF">PT974_04133</name>
</gene>
<dbReference type="Gene3D" id="3.40.50.200">
    <property type="entry name" value="Peptidase S8/S53 domain"/>
    <property type="match status" value="1"/>
</dbReference>
<protein>
    <submittedName>
        <fullName evidence="9">Thermophilic serine proteinase</fullName>
    </submittedName>
</protein>
<feature type="chain" id="PRO_5045873276" evidence="7">
    <location>
        <begin position="19"/>
        <end position="763"/>
    </location>
</feature>
<evidence type="ECO:0000256" key="1">
    <source>
        <dbReference type="ARBA" id="ARBA00011073"/>
    </source>
</evidence>
<dbReference type="Pfam" id="PF00082">
    <property type="entry name" value="Peptidase_S8"/>
    <property type="match status" value="1"/>
</dbReference>
<dbReference type="EMBL" id="JAVFKD010000004">
    <property type="protein sequence ID" value="KAK5995716.1"/>
    <property type="molecule type" value="Genomic_DNA"/>
</dbReference>
<name>A0ABR0SVC3_9HYPO</name>